<protein>
    <recommendedName>
        <fullName evidence="1">DinB-like domain-containing protein</fullName>
    </recommendedName>
</protein>
<accession>A0A099I713</accession>
<gene>
    <name evidence="2" type="ORF">CIAN88_08765</name>
</gene>
<dbReference type="InterPro" id="IPR034660">
    <property type="entry name" value="DinB/YfiT-like"/>
</dbReference>
<sequence length="231" mass="27111">MKYFGEGLSEQHKKLQHRIRKEQELEAAKELFLSLHAALHASAVSETPCNEVDALLLDLQEYEYAIMPTREAETIAWVIWHIARIEDLTMNMLVARQEQVWNPDWKQRLQIRLDDTGNALTDDEIMDFSKTVCIPELLAYRNAVGRRSRQLVQELTFADMKRHVSQQDLARIRLCGGVSEHPDSLWLLEFWGKKDVAGILLMPPTRHMLLHLNDCCRWKLEIRNRKHLYRS</sequence>
<name>A0A099I713_CLOIN</name>
<evidence type="ECO:0000313" key="3">
    <source>
        <dbReference type="Proteomes" id="UP000030008"/>
    </source>
</evidence>
<dbReference type="Pfam" id="PF12867">
    <property type="entry name" value="DinB_2"/>
    <property type="match status" value="1"/>
</dbReference>
<dbReference type="AlphaFoldDB" id="A0A099I713"/>
<organism evidence="2 3">
    <name type="scientific">Clostridium innocuum</name>
    <dbReference type="NCBI Taxonomy" id="1522"/>
    <lineage>
        <taxon>Bacteria</taxon>
        <taxon>Bacillati</taxon>
        <taxon>Bacillota</taxon>
        <taxon>Clostridia</taxon>
        <taxon>Eubacteriales</taxon>
        <taxon>Clostridiaceae</taxon>
        <taxon>Clostridium</taxon>
    </lineage>
</organism>
<comment type="caution">
    <text evidence="2">The sequence shown here is derived from an EMBL/GenBank/DDBJ whole genome shotgun (WGS) entry which is preliminary data.</text>
</comment>
<dbReference type="Gene3D" id="1.20.120.450">
    <property type="entry name" value="dinb family like domain"/>
    <property type="match status" value="1"/>
</dbReference>
<evidence type="ECO:0000259" key="1">
    <source>
        <dbReference type="Pfam" id="PF12867"/>
    </source>
</evidence>
<feature type="domain" description="DinB-like" evidence="1">
    <location>
        <begin position="51"/>
        <end position="165"/>
    </location>
</feature>
<dbReference type="RefSeq" id="WP_044905045.1">
    <property type="nucleotide sequence ID" value="NZ_JQIF01000039.1"/>
</dbReference>
<dbReference type="InterPro" id="IPR024775">
    <property type="entry name" value="DinB-like"/>
</dbReference>
<dbReference type="SUPFAM" id="SSF109854">
    <property type="entry name" value="DinB/YfiT-like putative metalloenzymes"/>
    <property type="match status" value="1"/>
</dbReference>
<dbReference type="EMBL" id="JQIF01000039">
    <property type="protein sequence ID" value="KGJ53500.1"/>
    <property type="molecule type" value="Genomic_DNA"/>
</dbReference>
<dbReference type="Proteomes" id="UP000030008">
    <property type="component" value="Unassembled WGS sequence"/>
</dbReference>
<reference evidence="2 3" key="1">
    <citation type="submission" date="2014-08" db="EMBL/GenBank/DDBJ databases">
        <title>Clostridium innocuum, an unnegligible vancomycin-resistant pathogen causing extra-intestinal infections.</title>
        <authorList>
            <person name="Feng Y."/>
            <person name="Chiu C.-H."/>
        </authorList>
    </citation>
    <scope>NUCLEOTIDE SEQUENCE [LARGE SCALE GENOMIC DNA]</scope>
    <source>
        <strain evidence="2 3">AN88</strain>
    </source>
</reference>
<proteinExistence type="predicted"/>
<evidence type="ECO:0000313" key="2">
    <source>
        <dbReference type="EMBL" id="KGJ53500.1"/>
    </source>
</evidence>